<organism evidence="2 3">
    <name type="scientific">Geobacillus thermodenitrificans (strain NG80-2)</name>
    <dbReference type="NCBI Taxonomy" id="420246"/>
    <lineage>
        <taxon>Bacteria</taxon>
        <taxon>Bacillati</taxon>
        <taxon>Bacillota</taxon>
        <taxon>Bacilli</taxon>
        <taxon>Bacillales</taxon>
        <taxon>Anoxybacillaceae</taxon>
        <taxon>Geobacillus</taxon>
    </lineage>
</organism>
<dbReference type="PROSITE" id="PS50801">
    <property type="entry name" value="STAS"/>
    <property type="match status" value="1"/>
</dbReference>
<dbReference type="HOGENOM" id="CLU_2752101_0_0_9"/>
<dbReference type="CDD" id="cd07043">
    <property type="entry name" value="STAS_anti-anti-sigma_factors"/>
    <property type="match status" value="1"/>
</dbReference>
<dbReference type="InterPro" id="IPR036513">
    <property type="entry name" value="STAS_dom_sf"/>
</dbReference>
<dbReference type="InterPro" id="IPR002645">
    <property type="entry name" value="STAS_dom"/>
</dbReference>
<dbReference type="KEGG" id="gtn:GTNG_3370"/>
<dbReference type="Proteomes" id="UP000001578">
    <property type="component" value="Chromosome"/>
</dbReference>
<feature type="domain" description="STAS" evidence="1">
    <location>
        <begin position="6"/>
        <end position="70"/>
    </location>
</feature>
<protein>
    <submittedName>
        <fullName evidence="2">Anti-sigma b factor antagonist</fullName>
    </submittedName>
</protein>
<proteinExistence type="predicted"/>
<dbReference type="Pfam" id="PF01740">
    <property type="entry name" value="STAS"/>
    <property type="match status" value="1"/>
</dbReference>
<dbReference type="PANTHER" id="PTHR33495:SF2">
    <property type="entry name" value="ANTI-SIGMA FACTOR ANTAGONIST TM_1081-RELATED"/>
    <property type="match status" value="1"/>
</dbReference>
<dbReference type="GO" id="GO:0043856">
    <property type="term" value="F:anti-sigma factor antagonist activity"/>
    <property type="evidence" value="ECO:0007669"/>
    <property type="project" value="TreeGrafter"/>
</dbReference>
<reference evidence="2 3" key="1">
    <citation type="journal article" date="2007" name="Proc. Natl. Acad. Sci. U.S.A.">
        <title>Genome and proteome of long-chain alkane degrading Geobacillus thermodenitrificans NG80-2 isolated from a deep-subsurface oil reservoir.</title>
        <authorList>
            <person name="Feng L."/>
            <person name="Wang W."/>
            <person name="Cheng J."/>
            <person name="Ren Y."/>
            <person name="Zhao G."/>
            <person name="Gao C."/>
            <person name="Tang Y."/>
            <person name="Liu X."/>
            <person name="Han W."/>
            <person name="Peng X."/>
            <person name="Liu R."/>
            <person name="Wang L."/>
        </authorList>
    </citation>
    <scope>NUCLEOTIDE SEQUENCE [LARGE SCALE GENOMIC DNA]</scope>
    <source>
        <strain evidence="2 3">NG80-2</strain>
    </source>
</reference>
<accession>A4ITQ3</accession>
<dbReference type="RefSeq" id="WP_011888423.1">
    <property type="nucleotide sequence ID" value="NC_009328.1"/>
</dbReference>
<evidence type="ECO:0000259" key="1">
    <source>
        <dbReference type="PROSITE" id="PS50801"/>
    </source>
</evidence>
<gene>
    <name evidence="2" type="primary">rsbV</name>
    <name evidence="2" type="ordered locus">GTNG_3370</name>
</gene>
<dbReference type="Gene3D" id="3.30.750.24">
    <property type="entry name" value="STAS domain"/>
    <property type="match status" value="1"/>
</dbReference>
<dbReference type="eggNOG" id="COG1366">
    <property type="taxonomic scope" value="Bacteria"/>
</dbReference>
<dbReference type="PANTHER" id="PTHR33495">
    <property type="entry name" value="ANTI-SIGMA FACTOR ANTAGONIST TM_1081-RELATED-RELATED"/>
    <property type="match status" value="1"/>
</dbReference>
<dbReference type="SUPFAM" id="SSF52091">
    <property type="entry name" value="SpoIIaa-like"/>
    <property type="match status" value="1"/>
</dbReference>
<dbReference type="AlphaFoldDB" id="A4ITQ3"/>
<evidence type="ECO:0000313" key="2">
    <source>
        <dbReference type="EMBL" id="ABO68707.1"/>
    </source>
</evidence>
<name>A4ITQ3_GEOTN</name>
<sequence>MDRKRFHIVHDEQPDRHMVYIKGELDLAAAEQFQRAVEPLANDATKLLVIHLDELTYIDSTGIGMLVALL</sequence>
<dbReference type="EMBL" id="CP000557">
    <property type="protein sequence ID" value="ABO68707.1"/>
    <property type="molecule type" value="Genomic_DNA"/>
</dbReference>
<evidence type="ECO:0000313" key="3">
    <source>
        <dbReference type="Proteomes" id="UP000001578"/>
    </source>
</evidence>